<gene>
    <name evidence="3" type="ORF">N1851_001801</name>
</gene>
<evidence type="ECO:0000259" key="2">
    <source>
        <dbReference type="Pfam" id="PF05902"/>
    </source>
</evidence>
<evidence type="ECO:0000313" key="4">
    <source>
        <dbReference type="Proteomes" id="UP001174136"/>
    </source>
</evidence>
<protein>
    <recommendedName>
        <fullName evidence="2">Band 4.1 C-terminal domain-containing protein</fullName>
    </recommendedName>
</protein>
<comment type="caution">
    <text evidence="3">The sequence shown here is derived from an EMBL/GenBank/DDBJ whole genome shotgun (WGS) entry which is preliminary data.</text>
</comment>
<dbReference type="InterPro" id="IPR008379">
    <property type="entry name" value="Band_4.1_C"/>
</dbReference>
<reference evidence="3" key="1">
    <citation type="journal article" date="2023" name="Front. Mar. Sci.">
        <title>A new Merluccius polli reference genome to investigate the effects of global change in West African waters.</title>
        <authorList>
            <person name="Mateo J.L."/>
            <person name="Blanco-Fernandez C."/>
            <person name="Garcia-Vazquez E."/>
            <person name="Machado-Schiaffino G."/>
        </authorList>
    </citation>
    <scope>NUCLEOTIDE SEQUENCE</scope>
    <source>
        <strain evidence="3">C29</strain>
        <tissue evidence="3">Fin</tissue>
    </source>
</reference>
<feature type="region of interest" description="Disordered" evidence="1">
    <location>
        <begin position="1"/>
        <end position="121"/>
    </location>
</feature>
<sequence length="121" mass="12934">MFQVTSDGSDGDKDSSTTFSSESGATVTMTTTHISKVVKSGSTETRVEKRIVITADSEADERAAQGTQQLAAGASGGEHWRWRPQPDPRTLGPSDPEPSDPRTLNPLTLNPRTLNPRTLGP</sequence>
<keyword evidence="4" id="KW-1185">Reference proteome</keyword>
<feature type="compositionally biased region" description="Low complexity" evidence="1">
    <location>
        <begin position="101"/>
        <end position="121"/>
    </location>
</feature>
<evidence type="ECO:0000313" key="3">
    <source>
        <dbReference type="EMBL" id="KAK0155703.1"/>
    </source>
</evidence>
<feature type="compositionally biased region" description="Polar residues" evidence="1">
    <location>
        <begin position="22"/>
        <end position="44"/>
    </location>
</feature>
<dbReference type="EMBL" id="JAOPHQ010000134">
    <property type="protein sequence ID" value="KAK0155703.1"/>
    <property type="molecule type" value="Genomic_DNA"/>
</dbReference>
<dbReference type="Pfam" id="PF05902">
    <property type="entry name" value="4_1_CTD"/>
    <property type="match status" value="1"/>
</dbReference>
<dbReference type="GO" id="GO:0005198">
    <property type="term" value="F:structural molecule activity"/>
    <property type="evidence" value="ECO:0007669"/>
    <property type="project" value="InterPro"/>
</dbReference>
<organism evidence="3 4">
    <name type="scientific">Merluccius polli</name>
    <name type="common">Benguela hake</name>
    <name type="synonym">Merluccius cadenati</name>
    <dbReference type="NCBI Taxonomy" id="89951"/>
    <lineage>
        <taxon>Eukaryota</taxon>
        <taxon>Metazoa</taxon>
        <taxon>Chordata</taxon>
        <taxon>Craniata</taxon>
        <taxon>Vertebrata</taxon>
        <taxon>Euteleostomi</taxon>
        <taxon>Actinopterygii</taxon>
        <taxon>Neopterygii</taxon>
        <taxon>Teleostei</taxon>
        <taxon>Neoteleostei</taxon>
        <taxon>Acanthomorphata</taxon>
        <taxon>Zeiogadaria</taxon>
        <taxon>Gadariae</taxon>
        <taxon>Gadiformes</taxon>
        <taxon>Gadoidei</taxon>
        <taxon>Merlucciidae</taxon>
        <taxon>Merluccius</taxon>
    </lineage>
</organism>
<accession>A0AA47PCM7</accession>
<name>A0AA47PCM7_MERPO</name>
<feature type="compositionally biased region" description="Low complexity" evidence="1">
    <location>
        <begin position="64"/>
        <end position="73"/>
    </location>
</feature>
<dbReference type="GO" id="GO:0003779">
    <property type="term" value="F:actin binding"/>
    <property type="evidence" value="ECO:0007669"/>
    <property type="project" value="InterPro"/>
</dbReference>
<dbReference type="GO" id="GO:0005856">
    <property type="term" value="C:cytoskeleton"/>
    <property type="evidence" value="ECO:0007669"/>
    <property type="project" value="InterPro"/>
</dbReference>
<dbReference type="AlphaFoldDB" id="A0AA47PCM7"/>
<feature type="domain" description="Band 4.1 C-terminal" evidence="2">
    <location>
        <begin position="10"/>
        <end position="64"/>
    </location>
</feature>
<evidence type="ECO:0000256" key="1">
    <source>
        <dbReference type="SAM" id="MobiDB-lite"/>
    </source>
</evidence>
<dbReference type="Proteomes" id="UP001174136">
    <property type="component" value="Unassembled WGS sequence"/>
</dbReference>
<proteinExistence type="predicted"/>